<protein>
    <submittedName>
        <fullName evidence="2">Uncharacterized protein</fullName>
    </submittedName>
</protein>
<keyword evidence="1" id="KW-0472">Membrane</keyword>
<organism evidence="2 3">
    <name type="scientific">Halolamina pelagica</name>
    <dbReference type="NCBI Taxonomy" id="699431"/>
    <lineage>
        <taxon>Archaea</taxon>
        <taxon>Methanobacteriati</taxon>
        <taxon>Methanobacteriota</taxon>
        <taxon>Stenosarchaea group</taxon>
        <taxon>Halobacteria</taxon>
        <taxon>Halobacteriales</taxon>
        <taxon>Haloferacaceae</taxon>
    </lineage>
</organism>
<gene>
    <name evidence="2" type="ORF">SY89_00430</name>
</gene>
<keyword evidence="1" id="KW-1133">Transmembrane helix</keyword>
<keyword evidence="3" id="KW-1185">Reference proteome</keyword>
<evidence type="ECO:0000256" key="1">
    <source>
        <dbReference type="SAM" id="Phobius"/>
    </source>
</evidence>
<evidence type="ECO:0000313" key="3">
    <source>
        <dbReference type="Proteomes" id="UP000050535"/>
    </source>
</evidence>
<reference evidence="3" key="1">
    <citation type="submission" date="2013-11" db="EMBL/GenBank/DDBJ databases">
        <authorList>
            <person name="Hoang H.T."/>
            <person name="Killian M.L."/>
            <person name="Madson D.M."/>
            <person name="Arruda P.H.E."/>
            <person name="Sun D."/>
            <person name="Schwartz K.J."/>
            <person name="Yoon K."/>
        </authorList>
    </citation>
    <scope>NUCLEOTIDE SEQUENCE [LARGE SCALE GENOMIC DNA]</scope>
    <source>
        <strain evidence="3">CDK2</strain>
    </source>
</reference>
<keyword evidence="1" id="KW-0812">Transmembrane</keyword>
<dbReference type="EMBL" id="LGUC01000001">
    <property type="protein sequence ID" value="KPN29715.1"/>
    <property type="molecule type" value="Genomic_DNA"/>
</dbReference>
<dbReference type="Proteomes" id="UP000050535">
    <property type="component" value="Unassembled WGS sequence"/>
</dbReference>
<dbReference type="AlphaFoldDB" id="A0A0N8HZJ9"/>
<accession>A0A0N8HZJ9</accession>
<feature type="transmembrane region" description="Helical" evidence="1">
    <location>
        <begin position="12"/>
        <end position="28"/>
    </location>
</feature>
<sequence>MKLGAGELDDIHVGQWILAGAFVVYFAVRTSGVM</sequence>
<evidence type="ECO:0000313" key="2">
    <source>
        <dbReference type="EMBL" id="KPN29715.1"/>
    </source>
</evidence>
<comment type="caution">
    <text evidence="2">The sequence shown here is derived from an EMBL/GenBank/DDBJ whole genome shotgun (WGS) entry which is preliminary data.</text>
</comment>
<proteinExistence type="predicted"/>
<name>A0A0N8HZJ9_9EURY</name>